<dbReference type="PROSITE" id="PS00028">
    <property type="entry name" value="ZINC_FINGER_C2H2_1"/>
    <property type="match status" value="4"/>
</dbReference>
<evidence type="ECO:0000256" key="4">
    <source>
        <dbReference type="ARBA" id="ARBA00022771"/>
    </source>
</evidence>
<feature type="region of interest" description="Disordered" evidence="8">
    <location>
        <begin position="264"/>
        <end position="319"/>
    </location>
</feature>
<dbReference type="SUPFAM" id="SSF57667">
    <property type="entry name" value="beta-beta-alpha zinc fingers"/>
    <property type="match status" value="2"/>
</dbReference>
<feature type="compositionally biased region" description="Acidic residues" evidence="8">
    <location>
        <begin position="173"/>
        <end position="186"/>
    </location>
</feature>
<dbReference type="KEGG" id="plai:106952748"/>
<comment type="subcellular location">
    <subcellularLocation>
        <location evidence="1">Nucleus</location>
    </subcellularLocation>
</comment>
<feature type="compositionally biased region" description="Basic residues" evidence="8">
    <location>
        <begin position="304"/>
        <end position="319"/>
    </location>
</feature>
<name>A0A3B3VVG0_9TELE</name>
<feature type="compositionally biased region" description="Polar residues" evidence="8">
    <location>
        <begin position="70"/>
        <end position="80"/>
    </location>
</feature>
<keyword evidence="4 7" id="KW-0863">Zinc-finger</keyword>
<evidence type="ECO:0000256" key="6">
    <source>
        <dbReference type="ARBA" id="ARBA00023242"/>
    </source>
</evidence>
<keyword evidence="5" id="KW-0862">Zinc</keyword>
<evidence type="ECO:0000256" key="2">
    <source>
        <dbReference type="ARBA" id="ARBA00022723"/>
    </source>
</evidence>
<feature type="compositionally biased region" description="Basic and acidic residues" evidence="8">
    <location>
        <begin position="286"/>
        <end position="297"/>
    </location>
</feature>
<evidence type="ECO:0000313" key="11">
    <source>
        <dbReference type="Proteomes" id="UP000261500"/>
    </source>
</evidence>
<dbReference type="GO" id="GO:0005634">
    <property type="term" value="C:nucleus"/>
    <property type="evidence" value="ECO:0007669"/>
    <property type="project" value="UniProtKB-SubCell"/>
</dbReference>
<accession>A0A3B3VVG0</accession>
<dbReference type="InterPro" id="IPR013087">
    <property type="entry name" value="Znf_C2H2_type"/>
</dbReference>
<protein>
    <submittedName>
        <fullName evidence="10">Zinc finger and SCAN domain-containing protein 2-like</fullName>
    </submittedName>
</protein>
<evidence type="ECO:0000256" key="3">
    <source>
        <dbReference type="ARBA" id="ARBA00022737"/>
    </source>
</evidence>
<feature type="compositionally biased region" description="Polar residues" evidence="8">
    <location>
        <begin position="272"/>
        <end position="284"/>
    </location>
</feature>
<evidence type="ECO:0000256" key="5">
    <source>
        <dbReference type="ARBA" id="ARBA00022833"/>
    </source>
</evidence>
<keyword evidence="3" id="KW-0677">Repeat</keyword>
<evidence type="ECO:0000313" key="10">
    <source>
        <dbReference type="Ensembl" id="ENSPLAP00000029028.1"/>
    </source>
</evidence>
<feature type="region of interest" description="Disordered" evidence="8">
    <location>
        <begin position="65"/>
        <end position="130"/>
    </location>
</feature>
<reference evidence="10" key="1">
    <citation type="submission" date="2025-08" db="UniProtKB">
        <authorList>
            <consortium name="Ensembl"/>
        </authorList>
    </citation>
    <scope>IDENTIFICATION</scope>
</reference>
<dbReference type="STRING" id="48699.ENSPLAP00000029028"/>
<evidence type="ECO:0000256" key="7">
    <source>
        <dbReference type="PROSITE-ProRule" id="PRU00042"/>
    </source>
</evidence>
<evidence type="ECO:0000256" key="1">
    <source>
        <dbReference type="ARBA" id="ARBA00004123"/>
    </source>
</evidence>
<evidence type="ECO:0000256" key="8">
    <source>
        <dbReference type="SAM" id="MobiDB-lite"/>
    </source>
</evidence>
<feature type="domain" description="C2H2-type" evidence="9">
    <location>
        <begin position="354"/>
        <end position="381"/>
    </location>
</feature>
<feature type="domain" description="C2H2-type" evidence="9">
    <location>
        <begin position="327"/>
        <end position="349"/>
    </location>
</feature>
<dbReference type="Gene3D" id="3.30.160.60">
    <property type="entry name" value="Classic Zinc Finger"/>
    <property type="match status" value="3"/>
</dbReference>
<dbReference type="GeneID" id="106952748"/>
<organism evidence="10 11">
    <name type="scientific">Poecilia latipinna</name>
    <name type="common">sailfin molly</name>
    <dbReference type="NCBI Taxonomy" id="48699"/>
    <lineage>
        <taxon>Eukaryota</taxon>
        <taxon>Metazoa</taxon>
        <taxon>Chordata</taxon>
        <taxon>Craniata</taxon>
        <taxon>Vertebrata</taxon>
        <taxon>Euteleostomi</taxon>
        <taxon>Actinopterygii</taxon>
        <taxon>Neopterygii</taxon>
        <taxon>Teleostei</taxon>
        <taxon>Neoteleostei</taxon>
        <taxon>Acanthomorphata</taxon>
        <taxon>Ovalentaria</taxon>
        <taxon>Atherinomorphae</taxon>
        <taxon>Cyprinodontiformes</taxon>
        <taxon>Poeciliidae</taxon>
        <taxon>Poeciliinae</taxon>
        <taxon>Poecilia</taxon>
    </lineage>
</organism>
<dbReference type="GO" id="GO:0008270">
    <property type="term" value="F:zinc ion binding"/>
    <property type="evidence" value="ECO:0007669"/>
    <property type="project" value="UniProtKB-KW"/>
</dbReference>
<dbReference type="PANTHER" id="PTHR23226:SF416">
    <property type="entry name" value="FI01424P"/>
    <property type="match status" value="1"/>
</dbReference>
<keyword evidence="2" id="KW-0479">Metal-binding</keyword>
<dbReference type="GO" id="GO:0000981">
    <property type="term" value="F:DNA-binding transcription factor activity, RNA polymerase II-specific"/>
    <property type="evidence" value="ECO:0007669"/>
    <property type="project" value="TreeGrafter"/>
</dbReference>
<dbReference type="OrthoDB" id="8939517at2759"/>
<keyword evidence="6" id="KW-0539">Nucleus</keyword>
<feature type="domain" description="C2H2-type" evidence="9">
    <location>
        <begin position="382"/>
        <end position="409"/>
    </location>
</feature>
<dbReference type="Pfam" id="PF00096">
    <property type="entry name" value="zf-C2H2"/>
    <property type="match status" value="1"/>
</dbReference>
<sequence>MSSVQQLRDFIRERLTAAAEEIFIQVEKTIVRSEEDIKLLETCWKPQIKLTRIDQPKLHVDNKEVLTDPELQNQQRSSSLDQEEPAIRPNQEEPEPTEIRPNQEELESPEIRPNQEEPEPPEIRPNQEEPEFGRVVIGFQEETRLLGICWLPHVLLTRTDVPKQHVCRTEEVLNQEEPEPVEDELSDAEHFPSEEDQENQEGPLMNEDLEGLEPNQREPEPGPPHQESGPEEPQLQEVEICSGQQLPPDCDAFMKPLSDEECELEPDMDQNLPGSDQDSFNSGFKSDPHQIKEDLEQKLQGTKTQKRLPAKSAHKSQKKVRKKENVIFCTTCGKRYYYVKSLVTHMRTHVVKLHSCETCGNEFSSAEALSSHMTEHSLDKLHSCETCGERFYRESSLLTHIRDHSDETSHPCEVCGKRCLTGKALLVHMRSHGAEKSC</sequence>
<keyword evidence="11" id="KW-1185">Reference proteome</keyword>
<dbReference type="SMART" id="SM00355">
    <property type="entry name" value="ZnF_C2H2"/>
    <property type="match status" value="4"/>
</dbReference>
<feature type="compositionally biased region" description="Basic and acidic residues" evidence="8">
    <location>
        <begin position="97"/>
        <end position="127"/>
    </location>
</feature>
<reference evidence="10" key="2">
    <citation type="submission" date="2025-09" db="UniProtKB">
        <authorList>
            <consortium name="Ensembl"/>
        </authorList>
    </citation>
    <scope>IDENTIFICATION</scope>
</reference>
<dbReference type="GeneTree" id="ENSGT00940000162287"/>
<dbReference type="FunFam" id="3.30.160.60:FF:000446">
    <property type="entry name" value="Zinc finger protein"/>
    <property type="match status" value="1"/>
</dbReference>
<dbReference type="GO" id="GO:0000978">
    <property type="term" value="F:RNA polymerase II cis-regulatory region sequence-specific DNA binding"/>
    <property type="evidence" value="ECO:0007669"/>
    <property type="project" value="TreeGrafter"/>
</dbReference>
<dbReference type="Pfam" id="PF13912">
    <property type="entry name" value="zf-C2H2_6"/>
    <property type="match status" value="3"/>
</dbReference>
<dbReference type="Proteomes" id="UP000261500">
    <property type="component" value="Unplaced"/>
</dbReference>
<feature type="region of interest" description="Disordered" evidence="8">
    <location>
        <begin position="170"/>
        <end position="236"/>
    </location>
</feature>
<dbReference type="InterPro" id="IPR036236">
    <property type="entry name" value="Znf_C2H2_sf"/>
</dbReference>
<dbReference type="PROSITE" id="PS50157">
    <property type="entry name" value="ZINC_FINGER_C2H2_2"/>
    <property type="match status" value="4"/>
</dbReference>
<dbReference type="PANTHER" id="PTHR23226">
    <property type="entry name" value="ZINC FINGER AND SCAN DOMAIN-CONTAINING"/>
    <property type="match status" value="1"/>
</dbReference>
<dbReference type="RefSeq" id="XP_014896551.1">
    <property type="nucleotide sequence ID" value="XM_015041065.1"/>
</dbReference>
<dbReference type="Ensembl" id="ENSPLAT00000023578.1">
    <property type="protein sequence ID" value="ENSPLAP00000029028.1"/>
    <property type="gene ID" value="ENSPLAG00000018887.1"/>
</dbReference>
<feature type="domain" description="C2H2-type" evidence="9">
    <location>
        <begin position="410"/>
        <end position="437"/>
    </location>
</feature>
<proteinExistence type="predicted"/>
<dbReference type="AlphaFoldDB" id="A0A3B3VVG0"/>
<evidence type="ECO:0000259" key="9">
    <source>
        <dbReference type="PROSITE" id="PS50157"/>
    </source>
</evidence>